<evidence type="ECO:0000256" key="1">
    <source>
        <dbReference type="ARBA" id="ARBA00022490"/>
    </source>
</evidence>
<comment type="similarity">
    <text evidence="4">Belongs to the MoaE family. MOCS2B subfamily.</text>
</comment>
<dbReference type="GO" id="GO:0030366">
    <property type="term" value="F:molybdopterin synthase activity"/>
    <property type="evidence" value="ECO:0007669"/>
    <property type="project" value="UniProtKB-UniRule"/>
</dbReference>
<dbReference type="UniPathway" id="UPA00344"/>
<comment type="pathway">
    <text evidence="4">Cofactor biosynthesis; molybdopterin biosynthesis.</text>
</comment>
<evidence type="ECO:0000256" key="4">
    <source>
        <dbReference type="HAMAP-Rule" id="MF_03052"/>
    </source>
</evidence>
<feature type="region of interest" description="Disordered" evidence="5">
    <location>
        <begin position="145"/>
        <end position="166"/>
    </location>
</feature>
<dbReference type="STRING" id="3088.A0A383VWQ1"/>
<dbReference type="FunFam" id="3.90.1170.40:FF:000002">
    <property type="entry name" value="Molybdopterin synthase catalytic subunit"/>
    <property type="match status" value="1"/>
</dbReference>
<comment type="catalytic activity">
    <reaction evidence="4">
        <text>2 [molybdopterin-synthase sulfur-carrier protein]-C-terminal-Gly-aminoethanethioate + cyclic pyranopterin phosphate + H2O = molybdopterin + 2 [molybdopterin-synthase sulfur-carrier protein]-C-terminal Gly-Gly + 2 H(+)</text>
        <dbReference type="Rhea" id="RHEA:26333"/>
        <dbReference type="Rhea" id="RHEA-COMP:12202"/>
        <dbReference type="Rhea" id="RHEA-COMP:19907"/>
        <dbReference type="ChEBI" id="CHEBI:15377"/>
        <dbReference type="ChEBI" id="CHEBI:15378"/>
        <dbReference type="ChEBI" id="CHEBI:58698"/>
        <dbReference type="ChEBI" id="CHEBI:59648"/>
        <dbReference type="ChEBI" id="CHEBI:90778"/>
        <dbReference type="ChEBI" id="CHEBI:232372"/>
        <dbReference type="EC" id="2.8.1.12"/>
    </reaction>
</comment>
<dbReference type="EMBL" id="FNXT01000918">
    <property type="protein sequence ID" value="SZX69293.1"/>
    <property type="molecule type" value="Genomic_DNA"/>
</dbReference>
<accession>A0A383VWQ1</accession>
<feature type="binding site" evidence="4">
    <location>
        <position position="124"/>
    </location>
    <ligand>
        <name>substrate</name>
    </ligand>
</feature>
<feature type="binding site" evidence="4">
    <location>
        <begin position="108"/>
        <end position="109"/>
    </location>
    <ligand>
        <name>substrate</name>
    </ligand>
</feature>
<dbReference type="InterPro" id="IPR003448">
    <property type="entry name" value="Mopterin_biosynth_MoaE"/>
</dbReference>
<dbReference type="SUPFAM" id="SSF54690">
    <property type="entry name" value="Molybdopterin synthase subunit MoaE"/>
    <property type="match status" value="1"/>
</dbReference>
<feature type="compositionally biased region" description="Low complexity" evidence="5">
    <location>
        <begin position="152"/>
        <end position="166"/>
    </location>
</feature>
<comment type="subunit">
    <text evidence="4">Heterotetramer; composed of 2 small (MOCS2A) and 2 large (MOCS2B) subunits.</text>
</comment>
<evidence type="ECO:0000313" key="7">
    <source>
        <dbReference type="EMBL" id="SZX77676.1"/>
    </source>
</evidence>
<comment type="function">
    <text evidence="4">Catalytic subunit of the molybdopterin synthase complex, a complex that catalyzes the conversion of precursor Z into molybdopterin. Acts by mediating the incorporation of 2 sulfur atoms from thiocarboxylated MOCS2A into precursor Z to generate a dithiolene group.</text>
</comment>
<evidence type="ECO:0000256" key="3">
    <source>
        <dbReference type="ARBA" id="ARBA00023150"/>
    </source>
</evidence>
<sequence length="166" mass="18765">MTQQASGQGWFVEVTDQALDFAKYTQLVTDPAAGAISSFIGTTRNNFQGKAVLRLEYEAYVPMAVAKLKELCQQLHSKWDVTHVAMAHRTGVVEVCEASVIIAVSSAHRKASLEATHWAIDELKATVPIWKKEFFQDGSMWKENEESRRLLQQQQDGQQQQQQQQQ</sequence>
<gene>
    <name evidence="7" type="ORF">BQ4739_LOCUS18025</name>
    <name evidence="6" type="ORF">BQ4739_LOCUS9583</name>
</gene>
<keyword evidence="1 4" id="KW-0963">Cytoplasm</keyword>
<dbReference type="GO" id="GO:0006777">
    <property type="term" value="P:Mo-molybdopterin cofactor biosynthetic process"/>
    <property type="evidence" value="ECO:0007669"/>
    <property type="project" value="UniProtKB-UniRule"/>
</dbReference>
<keyword evidence="3 4" id="KW-0501">Molybdenum cofactor biosynthesis</keyword>
<evidence type="ECO:0000313" key="8">
    <source>
        <dbReference type="Proteomes" id="UP000256970"/>
    </source>
</evidence>
<dbReference type="GO" id="GO:1990140">
    <property type="term" value="C:molybdopterin synthase complex"/>
    <property type="evidence" value="ECO:0007669"/>
    <property type="project" value="UniProtKB-UniRule"/>
</dbReference>
<dbReference type="InterPro" id="IPR028888">
    <property type="entry name" value="MOCS2B_euk"/>
</dbReference>
<dbReference type="HAMAP" id="MF_03052">
    <property type="entry name" value="MOC2B"/>
    <property type="match status" value="1"/>
</dbReference>
<feature type="binding site" evidence="4">
    <location>
        <begin position="131"/>
        <end position="133"/>
    </location>
    <ligand>
        <name>substrate</name>
    </ligand>
</feature>
<dbReference type="PANTHER" id="PTHR23404">
    <property type="entry name" value="MOLYBDOPTERIN SYNTHASE RELATED"/>
    <property type="match status" value="1"/>
</dbReference>
<comment type="subcellular location">
    <subcellularLocation>
        <location evidence="4">Cytoplasm</location>
    </subcellularLocation>
</comment>
<dbReference type="Pfam" id="PF02391">
    <property type="entry name" value="MoaE"/>
    <property type="match status" value="1"/>
</dbReference>
<evidence type="ECO:0000256" key="5">
    <source>
        <dbReference type="SAM" id="MobiDB-lite"/>
    </source>
</evidence>
<reference evidence="6 8" key="1">
    <citation type="submission" date="2016-10" db="EMBL/GenBank/DDBJ databases">
        <authorList>
            <person name="Cai Z."/>
        </authorList>
    </citation>
    <scope>NUCLEOTIDE SEQUENCE [LARGE SCALE GENOMIC DNA]</scope>
</reference>
<proteinExistence type="inferred from homology"/>
<dbReference type="Gene3D" id="3.90.1170.40">
    <property type="entry name" value="Molybdopterin biosynthesis MoaE subunit"/>
    <property type="match status" value="1"/>
</dbReference>
<evidence type="ECO:0000313" key="6">
    <source>
        <dbReference type="EMBL" id="SZX69293.1"/>
    </source>
</evidence>
<keyword evidence="2 4" id="KW-0808">Transferase</keyword>
<dbReference type="Proteomes" id="UP000256970">
    <property type="component" value="Unassembled WGS sequence"/>
</dbReference>
<dbReference type="EC" id="2.8.1.12" evidence="4"/>
<protein>
    <recommendedName>
        <fullName evidence="4">Molybdopterin synthase catalytic subunit</fullName>
        <ecNumber evidence="4">2.8.1.12</ecNumber>
    </recommendedName>
    <alternativeName>
        <fullName evidence="4">Molybdenum cofactor synthesis protein 2 large subunit</fullName>
    </alternativeName>
    <alternativeName>
        <fullName evidence="4">Molybdenum cofactor synthesis protein 2B</fullName>
        <shortName evidence="4">MOCS2B</shortName>
    </alternativeName>
</protein>
<keyword evidence="8" id="KW-1185">Reference proteome</keyword>
<dbReference type="AlphaFoldDB" id="A0A383VWQ1"/>
<name>A0A383VWQ1_TETOB</name>
<dbReference type="EMBL" id="FNXT01001291">
    <property type="protein sequence ID" value="SZX77676.1"/>
    <property type="molecule type" value="Genomic_DNA"/>
</dbReference>
<evidence type="ECO:0000256" key="2">
    <source>
        <dbReference type="ARBA" id="ARBA00022679"/>
    </source>
</evidence>
<organism evidence="6 8">
    <name type="scientific">Tetradesmus obliquus</name>
    <name type="common">Green alga</name>
    <name type="synonym">Acutodesmus obliquus</name>
    <dbReference type="NCBI Taxonomy" id="3088"/>
    <lineage>
        <taxon>Eukaryota</taxon>
        <taxon>Viridiplantae</taxon>
        <taxon>Chlorophyta</taxon>
        <taxon>core chlorophytes</taxon>
        <taxon>Chlorophyceae</taxon>
        <taxon>CS clade</taxon>
        <taxon>Sphaeropleales</taxon>
        <taxon>Scenedesmaceae</taxon>
        <taxon>Tetradesmus</taxon>
    </lineage>
</organism>
<dbReference type="InterPro" id="IPR036563">
    <property type="entry name" value="MoaE_sf"/>
</dbReference>
<dbReference type="CDD" id="cd00756">
    <property type="entry name" value="MoaE"/>
    <property type="match status" value="1"/>
</dbReference>